<dbReference type="InterPro" id="IPR002197">
    <property type="entry name" value="HTH_Fis"/>
</dbReference>
<evidence type="ECO:0000313" key="7">
    <source>
        <dbReference type="EMBL" id="CAA7599583.1"/>
    </source>
</evidence>
<feature type="domain" description="Sigma-54 factor interaction" evidence="5">
    <location>
        <begin position="175"/>
        <end position="404"/>
    </location>
</feature>
<dbReference type="PANTHER" id="PTHR32071">
    <property type="entry name" value="TRANSCRIPTIONAL REGULATORY PROTEIN"/>
    <property type="match status" value="1"/>
</dbReference>
<dbReference type="Gene3D" id="3.30.450.20">
    <property type="entry name" value="PAS domain"/>
    <property type="match status" value="1"/>
</dbReference>
<keyword evidence="3" id="KW-0805">Transcription regulation</keyword>
<name>A0A8S0VVI7_9FIRM</name>
<keyword evidence="1" id="KW-0547">Nucleotide-binding</keyword>
<dbReference type="FunFam" id="3.40.50.300:FF:000006">
    <property type="entry name" value="DNA-binding transcriptional regulator NtrC"/>
    <property type="match status" value="1"/>
</dbReference>
<dbReference type="EMBL" id="LR746496">
    <property type="protein sequence ID" value="CAA7599583.1"/>
    <property type="molecule type" value="Genomic_DNA"/>
</dbReference>
<proteinExistence type="predicted"/>
<dbReference type="InterPro" id="IPR002078">
    <property type="entry name" value="Sigma_54_int"/>
</dbReference>
<evidence type="ECO:0000256" key="2">
    <source>
        <dbReference type="ARBA" id="ARBA00022840"/>
    </source>
</evidence>
<dbReference type="EMBL" id="CDGJ01000065">
    <property type="protein sequence ID" value="CEJ07778.1"/>
    <property type="molecule type" value="Genomic_DNA"/>
</dbReference>
<dbReference type="PROSITE" id="PS50112">
    <property type="entry name" value="PAS"/>
    <property type="match status" value="1"/>
</dbReference>
<dbReference type="InterPro" id="IPR027417">
    <property type="entry name" value="P-loop_NTPase"/>
</dbReference>
<feature type="domain" description="PAS" evidence="6">
    <location>
        <begin position="59"/>
        <end position="89"/>
    </location>
</feature>
<dbReference type="Pfam" id="PF25601">
    <property type="entry name" value="AAA_lid_14"/>
    <property type="match status" value="1"/>
</dbReference>
<keyword evidence="2" id="KW-0067">ATP-binding</keyword>
<accession>A0A8S0VVI7</accession>
<dbReference type="PROSITE" id="PS00688">
    <property type="entry name" value="SIGMA54_INTERACT_3"/>
    <property type="match status" value="1"/>
</dbReference>
<protein>
    <submittedName>
        <fullName evidence="8">Acetoacetate metabolism regulatory protein AtoC</fullName>
    </submittedName>
    <submittedName>
        <fullName evidence="7">RNA polymerase sigma factor 54 interaction domain protein</fullName>
    </submittedName>
</protein>
<keyword evidence="9" id="KW-1185">Reference proteome</keyword>
<dbReference type="Pfam" id="PF13426">
    <property type="entry name" value="PAS_9"/>
    <property type="match status" value="1"/>
</dbReference>
<dbReference type="PROSITE" id="PS50045">
    <property type="entry name" value="SIGMA54_INTERACT_4"/>
    <property type="match status" value="1"/>
</dbReference>
<dbReference type="SUPFAM" id="SSF55785">
    <property type="entry name" value="PYP-like sensor domain (PAS domain)"/>
    <property type="match status" value="1"/>
</dbReference>
<dbReference type="Proteomes" id="UP000836597">
    <property type="component" value="Chromosome"/>
</dbReference>
<reference evidence="7" key="2">
    <citation type="submission" date="2020-01" db="EMBL/GenBank/DDBJ databases">
        <authorList>
            <person name="Hornung B."/>
        </authorList>
    </citation>
    <scope>NUCLEOTIDE SEQUENCE</scope>
    <source>
        <strain evidence="7">PacBioINE</strain>
    </source>
</reference>
<dbReference type="Pfam" id="PF00158">
    <property type="entry name" value="Sigma54_activat"/>
    <property type="match status" value="1"/>
</dbReference>
<dbReference type="AlphaFoldDB" id="A0A8S0VVI7"/>
<dbReference type="InterPro" id="IPR025944">
    <property type="entry name" value="Sigma_54_int_dom_CS"/>
</dbReference>
<dbReference type="SUPFAM" id="SSF46689">
    <property type="entry name" value="Homeodomain-like"/>
    <property type="match status" value="1"/>
</dbReference>
<dbReference type="Proteomes" id="UP001071230">
    <property type="component" value="Unassembled WGS sequence"/>
</dbReference>
<reference evidence="8" key="1">
    <citation type="submission" date="2014-11" db="EMBL/GenBank/DDBJ databases">
        <authorList>
            <person name="Hornung B.V."/>
        </authorList>
    </citation>
    <scope>NUCLEOTIDE SEQUENCE</scope>
    <source>
        <strain evidence="8">INE</strain>
    </source>
</reference>
<dbReference type="PRINTS" id="PR01590">
    <property type="entry name" value="HTHFIS"/>
</dbReference>
<sequence>MPQVSNQANYGKNVVIFPMRSVDKRFVVPHGSAVPKDQGGYSSIEDGPEDIQYHDKIGIYLTDGKGYTLGVNKAYESLTGINTAEIQGRHMSKLVGDGYFDSSVTLLVLKSGKTETIRQRILRTNQIVLATGYPVFNDSGEIIHVMTTVSPLVVVKSGIPPEDKHVFCIEGVGPVIAENQLMRDLLNKAVHLANFESTVLLEGPTGVGKEVIAKILHFSGSRKKGPFIKVNMAALPQELAESELFGYEAGAFTGARRQGKEGLIKAAHRGTLFLDEIGEMPKNLQVKLLRVLQERELTPLGSTRAVPVDCRVIAATNRNLNRLVEEGVFREDLYYRLNVIYLRIPGLVERPEDVVALANHFMEEMGNRYGIVKTLTISALRVLRSYSWPGNVRELENLMERLVVLHPGDSISGTHVCEFLGIEPDSVSWATSMESRVSELEQRLILEAFKASNGDKEKAAETLGIHRTTLFRKMQKYGLV</sequence>
<dbReference type="KEGG" id="aacx:DEACI_0209"/>
<dbReference type="InterPro" id="IPR058031">
    <property type="entry name" value="AAA_lid_NorR"/>
</dbReference>
<dbReference type="CDD" id="cd00009">
    <property type="entry name" value="AAA"/>
    <property type="match status" value="1"/>
</dbReference>
<evidence type="ECO:0000256" key="4">
    <source>
        <dbReference type="ARBA" id="ARBA00023163"/>
    </source>
</evidence>
<dbReference type="InterPro" id="IPR000014">
    <property type="entry name" value="PAS"/>
</dbReference>
<dbReference type="InterPro" id="IPR003593">
    <property type="entry name" value="AAA+_ATPase"/>
</dbReference>
<evidence type="ECO:0000313" key="8">
    <source>
        <dbReference type="EMBL" id="CEJ07778.1"/>
    </source>
</evidence>
<dbReference type="GO" id="GO:0005524">
    <property type="term" value="F:ATP binding"/>
    <property type="evidence" value="ECO:0007669"/>
    <property type="project" value="UniProtKB-KW"/>
</dbReference>
<gene>
    <name evidence="7" type="ORF">DEACI_0209</name>
    <name evidence="8" type="ORF">DEACI_2244</name>
</gene>
<evidence type="ECO:0000256" key="1">
    <source>
        <dbReference type="ARBA" id="ARBA00022741"/>
    </source>
</evidence>
<dbReference type="InterPro" id="IPR035965">
    <property type="entry name" value="PAS-like_dom_sf"/>
</dbReference>
<dbReference type="InterPro" id="IPR009057">
    <property type="entry name" value="Homeodomain-like_sf"/>
</dbReference>
<dbReference type="RefSeq" id="WP_240983368.1">
    <property type="nucleotide sequence ID" value="NZ_CDGJ01000065.1"/>
</dbReference>
<evidence type="ECO:0000256" key="3">
    <source>
        <dbReference type="ARBA" id="ARBA00023015"/>
    </source>
</evidence>
<dbReference type="Gene3D" id="1.10.10.60">
    <property type="entry name" value="Homeodomain-like"/>
    <property type="match status" value="1"/>
</dbReference>
<dbReference type="GO" id="GO:0006355">
    <property type="term" value="P:regulation of DNA-templated transcription"/>
    <property type="evidence" value="ECO:0007669"/>
    <property type="project" value="InterPro"/>
</dbReference>
<dbReference type="SUPFAM" id="SSF52540">
    <property type="entry name" value="P-loop containing nucleoside triphosphate hydrolases"/>
    <property type="match status" value="1"/>
</dbReference>
<dbReference type="Gene3D" id="3.40.50.300">
    <property type="entry name" value="P-loop containing nucleotide triphosphate hydrolases"/>
    <property type="match status" value="1"/>
</dbReference>
<evidence type="ECO:0000259" key="6">
    <source>
        <dbReference type="PROSITE" id="PS50112"/>
    </source>
</evidence>
<dbReference type="Pfam" id="PF02954">
    <property type="entry name" value="HTH_8"/>
    <property type="match status" value="1"/>
</dbReference>
<dbReference type="SMART" id="SM00382">
    <property type="entry name" value="AAA"/>
    <property type="match status" value="1"/>
</dbReference>
<dbReference type="Gene3D" id="1.10.8.60">
    <property type="match status" value="1"/>
</dbReference>
<keyword evidence="4" id="KW-0804">Transcription</keyword>
<evidence type="ECO:0000313" key="9">
    <source>
        <dbReference type="Proteomes" id="UP001071230"/>
    </source>
</evidence>
<organism evidence="7">
    <name type="scientific">Acididesulfobacillus acetoxydans</name>
    <dbReference type="NCBI Taxonomy" id="1561005"/>
    <lineage>
        <taxon>Bacteria</taxon>
        <taxon>Bacillati</taxon>
        <taxon>Bacillota</taxon>
        <taxon>Clostridia</taxon>
        <taxon>Eubacteriales</taxon>
        <taxon>Peptococcaceae</taxon>
        <taxon>Acididesulfobacillus</taxon>
    </lineage>
</organism>
<dbReference type="GO" id="GO:0043565">
    <property type="term" value="F:sequence-specific DNA binding"/>
    <property type="evidence" value="ECO:0007669"/>
    <property type="project" value="InterPro"/>
</dbReference>
<evidence type="ECO:0000259" key="5">
    <source>
        <dbReference type="PROSITE" id="PS50045"/>
    </source>
</evidence>